<sequence>MSLLSGISRRDFGAHPEEISGCAQICAPLLCVGPTYCQLTSVAPGDGALTVCFDAHLARKPFHTFRDVLWREKSAWMLEV</sequence>
<dbReference type="EMBL" id="VEWL01000018">
    <property type="protein sequence ID" value="TNV10438.1"/>
    <property type="molecule type" value="Genomic_DNA"/>
</dbReference>
<comment type="caution">
    <text evidence="1">The sequence shown here is derived from an EMBL/GenBank/DDBJ whole genome shotgun (WGS) entry which is preliminary data.</text>
</comment>
<protein>
    <submittedName>
        <fullName evidence="1">Uncharacterized protein</fullName>
    </submittedName>
</protein>
<name>A0ABY2Y1N0_9HYPH</name>
<reference evidence="1 2" key="1">
    <citation type="submission" date="2019-06" db="EMBL/GenBank/DDBJ databases">
        <title>Ochrobactrum cricket sp.nov., isolated from the insect Teleogryllus occipitalis living in deserted cropland.</title>
        <authorList>
            <person name="Hu M."/>
        </authorList>
    </citation>
    <scope>NUCLEOTIDE SEQUENCE [LARGE SCALE GENOMIC DNA]</scope>
    <source>
        <strain evidence="1 2">LCB8</strain>
    </source>
</reference>
<dbReference type="Proteomes" id="UP000312784">
    <property type="component" value="Unassembled WGS sequence"/>
</dbReference>
<keyword evidence="2" id="KW-1185">Reference proteome</keyword>
<evidence type="ECO:0000313" key="2">
    <source>
        <dbReference type="Proteomes" id="UP000312784"/>
    </source>
</evidence>
<proteinExistence type="predicted"/>
<organism evidence="1 2">
    <name type="scientific">Ochrobactrum teleogrylli</name>
    <dbReference type="NCBI Taxonomy" id="2479765"/>
    <lineage>
        <taxon>Bacteria</taxon>
        <taxon>Pseudomonadati</taxon>
        <taxon>Pseudomonadota</taxon>
        <taxon>Alphaproteobacteria</taxon>
        <taxon>Hyphomicrobiales</taxon>
        <taxon>Brucellaceae</taxon>
        <taxon>Brucella/Ochrobactrum group</taxon>
        <taxon>Ochrobactrum</taxon>
    </lineage>
</organism>
<accession>A0ABY2Y1N0</accession>
<gene>
    <name evidence="1" type="ORF">FIC94_20325</name>
</gene>
<evidence type="ECO:0000313" key="1">
    <source>
        <dbReference type="EMBL" id="TNV10438.1"/>
    </source>
</evidence>